<comment type="caution">
    <text evidence="2">The sequence shown here is derived from an EMBL/GenBank/DDBJ whole genome shotgun (WGS) entry which is preliminary data.</text>
</comment>
<dbReference type="Proteomes" id="UP000765845">
    <property type="component" value="Unassembled WGS sequence"/>
</dbReference>
<dbReference type="Gene3D" id="3.40.50.1820">
    <property type="entry name" value="alpha/beta hydrolase"/>
    <property type="match status" value="1"/>
</dbReference>
<proteinExistence type="predicted"/>
<dbReference type="InterPro" id="IPR050228">
    <property type="entry name" value="Carboxylesterase_BioH"/>
</dbReference>
<dbReference type="InterPro" id="IPR022742">
    <property type="entry name" value="Hydrolase_4"/>
</dbReference>
<evidence type="ECO:0000313" key="2">
    <source>
        <dbReference type="EMBL" id="NKI18679.1"/>
    </source>
</evidence>
<reference evidence="2 3" key="1">
    <citation type="submission" date="2020-04" db="EMBL/GenBank/DDBJ databases">
        <authorList>
            <person name="Yoon J."/>
        </authorList>
    </citation>
    <scope>NUCLEOTIDE SEQUENCE [LARGE SCALE GENOMIC DNA]</scope>
    <source>
        <strain evidence="2 3">KMU-166</strain>
    </source>
</reference>
<protein>
    <submittedName>
        <fullName evidence="2">Alpha/beta hydrolase</fullName>
    </submittedName>
</protein>
<keyword evidence="2" id="KW-0378">Hydrolase</keyword>
<dbReference type="InterPro" id="IPR029058">
    <property type="entry name" value="AB_hydrolase_fold"/>
</dbReference>
<dbReference type="RefSeq" id="WP_168451191.1">
    <property type="nucleotide sequence ID" value="NZ_JAAWWK010000005.1"/>
</dbReference>
<dbReference type="GO" id="GO:0016787">
    <property type="term" value="F:hydrolase activity"/>
    <property type="evidence" value="ECO:0007669"/>
    <property type="project" value="UniProtKB-KW"/>
</dbReference>
<organism evidence="2 3">
    <name type="scientific">Spongiibacter thalassae</name>
    <dbReference type="NCBI Taxonomy" id="2721624"/>
    <lineage>
        <taxon>Bacteria</taxon>
        <taxon>Pseudomonadati</taxon>
        <taxon>Pseudomonadota</taxon>
        <taxon>Gammaproteobacteria</taxon>
        <taxon>Cellvibrionales</taxon>
        <taxon>Spongiibacteraceae</taxon>
        <taxon>Spongiibacter</taxon>
    </lineage>
</organism>
<dbReference type="EMBL" id="JAAWWK010000005">
    <property type="protein sequence ID" value="NKI18679.1"/>
    <property type="molecule type" value="Genomic_DNA"/>
</dbReference>
<accession>A0ABX1GHI1</accession>
<dbReference type="Pfam" id="PF12146">
    <property type="entry name" value="Hydrolase_4"/>
    <property type="match status" value="1"/>
</dbReference>
<evidence type="ECO:0000313" key="3">
    <source>
        <dbReference type="Proteomes" id="UP000765845"/>
    </source>
</evidence>
<name>A0ABX1GHI1_9GAMM</name>
<keyword evidence="3" id="KW-1185">Reference proteome</keyword>
<dbReference type="SUPFAM" id="SSF53474">
    <property type="entry name" value="alpha/beta-Hydrolases"/>
    <property type="match status" value="1"/>
</dbReference>
<dbReference type="PANTHER" id="PTHR43194">
    <property type="entry name" value="HYDROLASE ALPHA/BETA FOLD FAMILY"/>
    <property type="match status" value="1"/>
</dbReference>
<feature type="domain" description="Serine aminopeptidase S33" evidence="1">
    <location>
        <begin position="24"/>
        <end position="262"/>
    </location>
</feature>
<sequence>MRSDFQVGAVHGYEYDSSGEAPYTLLIVHGIGGHGGTYDVFCEPLSERGVRIVSIDLPGHGLARCRDGQRGNFRFTEWLEDIDIAATALVEKYKKPVFVLGSSQGSAAAFHSLDFSRAISGAVCMNIVLTEVPPIEGDPLFEQFSKFQDENVRKFAEAVGDSERIDLSTAVDWNKNYASNDPNILAKKQEDDLRVWSYGIASITSYGTYQAPRPAAENTKPVLLSYGSEDPFTNARYMEACFDAIGGPKELVVVEGGSHQLMLYHTDEYIEIVDSWIRSQVGQ</sequence>
<evidence type="ECO:0000259" key="1">
    <source>
        <dbReference type="Pfam" id="PF12146"/>
    </source>
</evidence>
<dbReference type="PANTHER" id="PTHR43194:SF2">
    <property type="entry name" value="PEROXISOMAL MEMBRANE PROTEIN LPX1"/>
    <property type="match status" value="1"/>
</dbReference>
<gene>
    <name evidence="2" type="ORF">HCU74_14800</name>
</gene>